<feature type="domain" description="NADP-dependent oxidoreductase" evidence="2">
    <location>
        <begin position="20"/>
        <end position="324"/>
    </location>
</feature>
<dbReference type="GO" id="GO:0016491">
    <property type="term" value="F:oxidoreductase activity"/>
    <property type="evidence" value="ECO:0007669"/>
    <property type="project" value="UniProtKB-KW"/>
</dbReference>
<evidence type="ECO:0000259" key="2">
    <source>
        <dbReference type="Pfam" id="PF00248"/>
    </source>
</evidence>
<name>A0AAU2UW63_9ACTN</name>
<dbReference type="FunFam" id="3.20.20.100:FF:000004">
    <property type="entry name" value="Oxidoreductase, aldo/keto reductase"/>
    <property type="match status" value="1"/>
</dbReference>
<dbReference type="InterPro" id="IPR036812">
    <property type="entry name" value="NAD(P)_OxRdtase_dom_sf"/>
</dbReference>
<sequence length="359" mass="39259">MSLTLDTYRLLGRSGLRVSPLALGAATFGTEWGWGAERDVARKLFDLYVERGGNFIDTASTYTNGSSERLLGEFTHDNRESLVLATKYSTLRRPGDPNSGGNHRKTLFASVEASLRQLNTDYIDLLYLHVWDFTTPVDEILRGMDDLVRQGKVLYVAISNAPAWQVSRMQAIADLRGWSPLVALQIEYNLIERTGERDLIPMAREMGLAVIPWSPLAGGVLTGKYSRDDLTATNTASGDGTRRSVTIANGALTERSLAIVGVVRDIATELGRTPAQVGLAWTLQNPEVTAPIVGARTLAQLEDNLGALEVDFTSSQLARLDEASAIGLGFPHDVLARDTTRALTRGDLKVEPRRNWYGG</sequence>
<dbReference type="InterPro" id="IPR023210">
    <property type="entry name" value="NADP_OxRdtase_dom"/>
</dbReference>
<dbReference type="AlphaFoldDB" id="A0AAU2UW63"/>
<protein>
    <submittedName>
        <fullName evidence="3">Aldo/keto reductase</fullName>
    </submittedName>
</protein>
<dbReference type="InterPro" id="IPR050523">
    <property type="entry name" value="AKR_Detox_Biosynth"/>
</dbReference>
<dbReference type="EMBL" id="CP108318">
    <property type="protein sequence ID" value="WTW59364.1"/>
    <property type="molecule type" value="Genomic_DNA"/>
</dbReference>
<accession>A0AAU2UW63</accession>
<dbReference type="GO" id="GO:0005829">
    <property type="term" value="C:cytosol"/>
    <property type="evidence" value="ECO:0007669"/>
    <property type="project" value="UniProtKB-ARBA"/>
</dbReference>
<dbReference type="CDD" id="cd19080">
    <property type="entry name" value="AKR_AKR9A_9B"/>
    <property type="match status" value="1"/>
</dbReference>
<keyword evidence="1" id="KW-0560">Oxidoreductase</keyword>
<evidence type="ECO:0000256" key="1">
    <source>
        <dbReference type="ARBA" id="ARBA00023002"/>
    </source>
</evidence>
<dbReference type="PANTHER" id="PTHR43364:SF4">
    <property type="entry name" value="NAD(P)-LINKED OXIDOREDUCTASE SUPERFAMILY PROTEIN"/>
    <property type="match status" value="1"/>
</dbReference>
<dbReference type="PANTHER" id="PTHR43364">
    <property type="entry name" value="NADH-SPECIFIC METHYLGLYOXAL REDUCTASE-RELATED"/>
    <property type="match status" value="1"/>
</dbReference>
<proteinExistence type="predicted"/>
<gene>
    <name evidence="3" type="ORF">OG549_01160</name>
</gene>
<evidence type="ECO:0000313" key="3">
    <source>
        <dbReference type="EMBL" id="WTW59364.1"/>
    </source>
</evidence>
<organism evidence="3">
    <name type="scientific">Streptomyces sp. NBC_00003</name>
    <dbReference type="NCBI Taxonomy" id="2903608"/>
    <lineage>
        <taxon>Bacteria</taxon>
        <taxon>Bacillati</taxon>
        <taxon>Actinomycetota</taxon>
        <taxon>Actinomycetes</taxon>
        <taxon>Kitasatosporales</taxon>
        <taxon>Streptomycetaceae</taxon>
        <taxon>Streptomyces</taxon>
    </lineage>
</organism>
<reference evidence="3" key="1">
    <citation type="submission" date="2022-10" db="EMBL/GenBank/DDBJ databases">
        <title>The complete genomes of actinobacterial strains from the NBC collection.</title>
        <authorList>
            <person name="Joergensen T.S."/>
            <person name="Alvarez Arevalo M."/>
            <person name="Sterndorff E.B."/>
            <person name="Faurdal D."/>
            <person name="Vuksanovic O."/>
            <person name="Mourched A.-S."/>
            <person name="Charusanti P."/>
            <person name="Shaw S."/>
            <person name="Blin K."/>
            <person name="Weber T."/>
        </authorList>
    </citation>
    <scope>NUCLEOTIDE SEQUENCE</scope>
    <source>
        <strain evidence="3">NBC_00003</strain>
    </source>
</reference>
<dbReference type="Gene3D" id="3.20.20.100">
    <property type="entry name" value="NADP-dependent oxidoreductase domain"/>
    <property type="match status" value="1"/>
</dbReference>
<dbReference type="Pfam" id="PF00248">
    <property type="entry name" value="Aldo_ket_red"/>
    <property type="match status" value="1"/>
</dbReference>
<dbReference type="SUPFAM" id="SSF51430">
    <property type="entry name" value="NAD(P)-linked oxidoreductase"/>
    <property type="match status" value="1"/>
</dbReference>